<dbReference type="EMBL" id="CM018031">
    <property type="protein sequence ID" value="KAA8550266.1"/>
    <property type="molecule type" value="Genomic_DNA"/>
</dbReference>
<accession>A0A5J5C5N6</accession>
<proteinExistence type="predicted"/>
<dbReference type="Proteomes" id="UP000325577">
    <property type="component" value="Linkage Group LG0"/>
</dbReference>
<feature type="region of interest" description="Disordered" evidence="1">
    <location>
        <begin position="1"/>
        <end position="73"/>
    </location>
</feature>
<name>A0A5J5C5N6_9ASTE</name>
<feature type="compositionally biased region" description="Basic and acidic residues" evidence="1">
    <location>
        <begin position="22"/>
        <end position="31"/>
    </location>
</feature>
<gene>
    <name evidence="2" type="ORF">F0562_001950</name>
</gene>
<organism evidence="2 3">
    <name type="scientific">Nyssa sinensis</name>
    <dbReference type="NCBI Taxonomy" id="561372"/>
    <lineage>
        <taxon>Eukaryota</taxon>
        <taxon>Viridiplantae</taxon>
        <taxon>Streptophyta</taxon>
        <taxon>Embryophyta</taxon>
        <taxon>Tracheophyta</taxon>
        <taxon>Spermatophyta</taxon>
        <taxon>Magnoliopsida</taxon>
        <taxon>eudicotyledons</taxon>
        <taxon>Gunneridae</taxon>
        <taxon>Pentapetalae</taxon>
        <taxon>asterids</taxon>
        <taxon>Cornales</taxon>
        <taxon>Nyssaceae</taxon>
        <taxon>Nyssa</taxon>
    </lineage>
</organism>
<evidence type="ECO:0000313" key="3">
    <source>
        <dbReference type="Proteomes" id="UP000325577"/>
    </source>
</evidence>
<feature type="compositionally biased region" description="Acidic residues" evidence="1">
    <location>
        <begin position="1"/>
        <end position="21"/>
    </location>
</feature>
<sequence length="97" mass="10840">MEDDSDDSEVWEDDSTVEDAVIEQHGDKEATGQEVAAQDLDAAGDLPVGDAVGDLPVGESPSPNRRRTRRQPTWMRDYVTELEDSEGEAWMHEEHKT</sequence>
<protein>
    <submittedName>
        <fullName evidence="2">Uncharacterized protein</fullName>
    </submittedName>
</protein>
<evidence type="ECO:0000313" key="2">
    <source>
        <dbReference type="EMBL" id="KAA8550266.1"/>
    </source>
</evidence>
<keyword evidence="3" id="KW-1185">Reference proteome</keyword>
<evidence type="ECO:0000256" key="1">
    <source>
        <dbReference type="SAM" id="MobiDB-lite"/>
    </source>
</evidence>
<dbReference type="AlphaFoldDB" id="A0A5J5C5N6"/>
<reference evidence="2 3" key="1">
    <citation type="submission" date="2019-09" db="EMBL/GenBank/DDBJ databases">
        <title>A chromosome-level genome assembly of the Chinese tupelo Nyssa sinensis.</title>
        <authorList>
            <person name="Yang X."/>
            <person name="Kang M."/>
            <person name="Yang Y."/>
            <person name="Xiong H."/>
            <person name="Wang M."/>
            <person name="Zhang Z."/>
            <person name="Wang Z."/>
            <person name="Wu H."/>
            <person name="Ma T."/>
            <person name="Liu J."/>
            <person name="Xi Z."/>
        </authorList>
    </citation>
    <scope>NUCLEOTIDE SEQUENCE [LARGE SCALE GENOMIC DNA]</scope>
    <source>
        <strain evidence="2">J267</strain>
        <tissue evidence="2">Leaf</tissue>
    </source>
</reference>